<dbReference type="PANTHER" id="PTHR30481">
    <property type="entry name" value="DNA ADENINE METHYLASE"/>
    <property type="match status" value="1"/>
</dbReference>
<keyword evidence="3" id="KW-0808">Transferase</keyword>
<evidence type="ECO:0000256" key="1">
    <source>
        <dbReference type="ARBA" id="ARBA00011900"/>
    </source>
</evidence>
<dbReference type="InterPro" id="IPR002052">
    <property type="entry name" value="DNA_methylase_N6_adenine_CS"/>
</dbReference>
<dbReference type="GO" id="GO:0009307">
    <property type="term" value="P:DNA restriction-modification system"/>
    <property type="evidence" value="ECO:0007669"/>
    <property type="project" value="InterPro"/>
</dbReference>
<organism evidence="6">
    <name type="scientific">marine sediment metagenome</name>
    <dbReference type="NCBI Taxonomy" id="412755"/>
    <lineage>
        <taxon>unclassified sequences</taxon>
        <taxon>metagenomes</taxon>
        <taxon>ecological metagenomes</taxon>
    </lineage>
</organism>
<accession>A0A0F9I6T8</accession>
<dbReference type="EC" id="2.1.1.72" evidence="1"/>
<dbReference type="Pfam" id="PF02086">
    <property type="entry name" value="MethyltransfD12"/>
    <property type="match status" value="1"/>
</dbReference>
<evidence type="ECO:0000256" key="3">
    <source>
        <dbReference type="ARBA" id="ARBA00022679"/>
    </source>
</evidence>
<dbReference type="SUPFAM" id="SSF53335">
    <property type="entry name" value="S-adenosyl-L-methionine-dependent methyltransferases"/>
    <property type="match status" value="1"/>
</dbReference>
<dbReference type="GO" id="GO:0043565">
    <property type="term" value="F:sequence-specific DNA binding"/>
    <property type="evidence" value="ECO:0007669"/>
    <property type="project" value="TreeGrafter"/>
</dbReference>
<gene>
    <name evidence="6" type="ORF">LCGC14_1913940</name>
</gene>
<comment type="catalytic activity">
    <reaction evidence="5">
        <text>a 2'-deoxyadenosine in DNA + S-adenosyl-L-methionine = an N(6)-methyl-2'-deoxyadenosine in DNA + S-adenosyl-L-homocysteine + H(+)</text>
        <dbReference type="Rhea" id="RHEA:15197"/>
        <dbReference type="Rhea" id="RHEA-COMP:12418"/>
        <dbReference type="Rhea" id="RHEA-COMP:12419"/>
        <dbReference type="ChEBI" id="CHEBI:15378"/>
        <dbReference type="ChEBI" id="CHEBI:57856"/>
        <dbReference type="ChEBI" id="CHEBI:59789"/>
        <dbReference type="ChEBI" id="CHEBI:90615"/>
        <dbReference type="ChEBI" id="CHEBI:90616"/>
        <dbReference type="EC" id="2.1.1.72"/>
    </reaction>
</comment>
<dbReference type="AlphaFoldDB" id="A0A0F9I6T8"/>
<proteinExistence type="predicted"/>
<dbReference type="PANTHER" id="PTHR30481:SF4">
    <property type="entry name" value="SITE-SPECIFIC DNA-METHYLTRANSFERASE (ADENINE-SPECIFIC)"/>
    <property type="match status" value="1"/>
</dbReference>
<dbReference type="InterPro" id="IPR012327">
    <property type="entry name" value="MeTrfase_D12"/>
</dbReference>
<keyword evidence="2" id="KW-0489">Methyltransferase</keyword>
<dbReference type="PRINTS" id="PR00505">
    <property type="entry name" value="D12N6MTFRASE"/>
</dbReference>
<comment type="caution">
    <text evidence="6">The sequence shown here is derived from an EMBL/GenBank/DDBJ whole genome shotgun (WGS) entry which is preliminary data.</text>
</comment>
<sequence length="320" mass="36555">MKEKVKLGLRAPFPWFGVKYRIADAVWERFGDVPHYVEPFAGSLAVLLNRPVRHLHSNCLETINDKDAFVENFWRSLQADPDGLCKWSEWPPNEAALHSRHTWLLRRGKSLTSKVMTDPHYYNLKMAGWWVWGISMWIAAGWCHSTRGKPKLPSIAGGRGVHRIGLATTAGLKQYFQVLSKRLHSVRVCCGDWKRVLGSTIVSLGPTAVFLDPPYGDDREPNLYREDDTKLYLKVRDWAVENGGNPKLRIALCGYDSELSMPNDWTCLKWKAQGGYSSQAASHTKAKGNVWKEIVWFSPHCLTPRVGLLGRQLDEMRRRK</sequence>
<dbReference type="Gene3D" id="3.40.50.150">
    <property type="entry name" value="Vaccinia Virus protein VP39"/>
    <property type="match status" value="1"/>
</dbReference>
<evidence type="ECO:0000256" key="2">
    <source>
        <dbReference type="ARBA" id="ARBA00022603"/>
    </source>
</evidence>
<dbReference type="GO" id="GO:0009007">
    <property type="term" value="F:site-specific DNA-methyltransferase (adenine-specific) activity"/>
    <property type="evidence" value="ECO:0007669"/>
    <property type="project" value="UniProtKB-EC"/>
</dbReference>
<dbReference type="GO" id="GO:0006298">
    <property type="term" value="P:mismatch repair"/>
    <property type="evidence" value="ECO:0007669"/>
    <property type="project" value="TreeGrafter"/>
</dbReference>
<evidence type="ECO:0000256" key="5">
    <source>
        <dbReference type="ARBA" id="ARBA00047942"/>
    </source>
</evidence>
<dbReference type="GO" id="GO:0032259">
    <property type="term" value="P:methylation"/>
    <property type="evidence" value="ECO:0007669"/>
    <property type="project" value="UniProtKB-KW"/>
</dbReference>
<evidence type="ECO:0000256" key="4">
    <source>
        <dbReference type="ARBA" id="ARBA00022691"/>
    </source>
</evidence>
<dbReference type="PROSITE" id="PS00092">
    <property type="entry name" value="N6_MTASE"/>
    <property type="match status" value="1"/>
</dbReference>
<dbReference type="GO" id="GO:1904047">
    <property type="term" value="F:S-adenosyl-L-methionine binding"/>
    <property type="evidence" value="ECO:0007669"/>
    <property type="project" value="TreeGrafter"/>
</dbReference>
<evidence type="ECO:0000313" key="6">
    <source>
        <dbReference type="EMBL" id="KKL89515.1"/>
    </source>
</evidence>
<dbReference type="EMBL" id="LAZR01020264">
    <property type="protein sequence ID" value="KKL89515.1"/>
    <property type="molecule type" value="Genomic_DNA"/>
</dbReference>
<keyword evidence="4" id="KW-0949">S-adenosyl-L-methionine</keyword>
<reference evidence="6" key="1">
    <citation type="journal article" date="2015" name="Nature">
        <title>Complex archaea that bridge the gap between prokaryotes and eukaryotes.</title>
        <authorList>
            <person name="Spang A."/>
            <person name="Saw J.H."/>
            <person name="Jorgensen S.L."/>
            <person name="Zaremba-Niedzwiedzka K."/>
            <person name="Martijn J."/>
            <person name="Lind A.E."/>
            <person name="van Eijk R."/>
            <person name="Schleper C."/>
            <person name="Guy L."/>
            <person name="Ettema T.J."/>
        </authorList>
    </citation>
    <scope>NUCLEOTIDE SEQUENCE</scope>
</reference>
<dbReference type="InterPro" id="IPR029063">
    <property type="entry name" value="SAM-dependent_MTases_sf"/>
</dbReference>
<protein>
    <recommendedName>
        <fullName evidence="1">site-specific DNA-methyltransferase (adenine-specific)</fullName>
        <ecNumber evidence="1">2.1.1.72</ecNumber>
    </recommendedName>
</protein>
<name>A0A0F9I6T8_9ZZZZ</name>